<name>A0A1M5YHQ7_9BURK</name>
<evidence type="ECO:0000259" key="2">
    <source>
        <dbReference type="Pfam" id="PF10671"/>
    </source>
</evidence>
<dbReference type="Gene3D" id="3.55.50.70">
    <property type="match status" value="1"/>
</dbReference>
<evidence type="ECO:0000256" key="1">
    <source>
        <dbReference type="SAM" id="MobiDB-lite"/>
    </source>
</evidence>
<dbReference type="RefSeq" id="WP_178372327.1">
    <property type="nucleotide sequence ID" value="NZ_FQXE01000009.1"/>
</dbReference>
<feature type="compositionally biased region" description="Low complexity" evidence="1">
    <location>
        <begin position="191"/>
        <end position="206"/>
    </location>
</feature>
<reference evidence="3 4" key="1">
    <citation type="submission" date="2016-11" db="EMBL/GenBank/DDBJ databases">
        <authorList>
            <person name="Jaros S."/>
            <person name="Januszkiewicz K."/>
            <person name="Wedrychowicz H."/>
        </authorList>
    </citation>
    <scope>NUCLEOTIDE SEQUENCE [LARGE SCALE GENOMIC DNA]</scope>
    <source>
        <strain evidence="3 4">CGMCC 1.10190</strain>
    </source>
</reference>
<dbReference type="InterPro" id="IPR018927">
    <property type="entry name" value="Pilus_synth_Q_C"/>
</dbReference>
<keyword evidence="4" id="KW-1185">Reference proteome</keyword>
<gene>
    <name evidence="3" type="ORF">SAMN04488135_10992</name>
</gene>
<dbReference type="Pfam" id="PF10671">
    <property type="entry name" value="TcpQ"/>
    <property type="match status" value="1"/>
</dbReference>
<organism evidence="3 4">
    <name type="scientific">Pollutimonas bauzanensis</name>
    <dbReference type="NCBI Taxonomy" id="658167"/>
    <lineage>
        <taxon>Bacteria</taxon>
        <taxon>Pseudomonadati</taxon>
        <taxon>Pseudomonadota</taxon>
        <taxon>Betaproteobacteria</taxon>
        <taxon>Burkholderiales</taxon>
        <taxon>Alcaligenaceae</taxon>
        <taxon>Pollutimonas</taxon>
    </lineage>
</organism>
<dbReference type="AlphaFoldDB" id="A0A1M5YHQ7"/>
<dbReference type="STRING" id="658167.SAMN04488135_10992"/>
<feature type="region of interest" description="Disordered" evidence="1">
    <location>
        <begin position="186"/>
        <end position="241"/>
    </location>
</feature>
<sequence length="328" mass="34914">MQLHVVVAALAATCFVAGCGFAPKKPSKPNDNHRVPVNLSAPFPRSWPPPAAPQVAMPIQPDRVSPQPMRPMQPAANIERSNNAQDKSGIATEPTPNPASLDSQIAKQDVSAPVWPVTLTFKPTDSLGLPNLRRALKHVAFQWAPATTPVSSSVRAQPAALADTSGVQAAKEEAQPLPVHLASIEPPKPLNAPAALEQAAPPEVVAQTTGSAHTEPGVAPNPSIHAEPEPKPPIAAQAESKPVPAQVVWTAEKGITLSDLMREWGTKEDWMVRWETSTDFRMEASFSIKASDFLTAASDIFRAYRSAGYAFTATAYSNRVLVVSASTE</sequence>
<proteinExistence type="predicted"/>
<dbReference type="Proteomes" id="UP000184226">
    <property type="component" value="Unassembled WGS sequence"/>
</dbReference>
<evidence type="ECO:0000313" key="4">
    <source>
        <dbReference type="Proteomes" id="UP000184226"/>
    </source>
</evidence>
<dbReference type="EMBL" id="FQXE01000009">
    <property type="protein sequence ID" value="SHI11428.1"/>
    <property type="molecule type" value="Genomic_DNA"/>
</dbReference>
<protein>
    <submittedName>
        <fullName evidence="3">Toxin co-regulated pilus biosynthesis protein Q</fullName>
    </submittedName>
</protein>
<accession>A0A1M5YHQ7</accession>
<evidence type="ECO:0000313" key="3">
    <source>
        <dbReference type="EMBL" id="SHI11428.1"/>
    </source>
</evidence>
<feature type="domain" description="Toxin co-regulated pilus biosynthesis protein Q C-terminal" evidence="2">
    <location>
        <begin position="248"/>
        <end position="325"/>
    </location>
</feature>
<feature type="region of interest" description="Disordered" evidence="1">
    <location>
        <begin position="51"/>
        <end position="101"/>
    </location>
</feature>